<dbReference type="InterPro" id="IPR013087">
    <property type="entry name" value="Znf_C2H2_type"/>
</dbReference>
<keyword evidence="10" id="KW-0804">Transcription</keyword>
<feature type="domain" description="C2H2-type" evidence="14">
    <location>
        <begin position="537"/>
        <end position="559"/>
    </location>
</feature>
<feature type="domain" description="C2H2-type" evidence="14">
    <location>
        <begin position="795"/>
        <end position="822"/>
    </location>
</feature>
<dbReference type="FunFam" id="3.30.160.60:FF:000621">
    <property type="entry name" value="FLT3-interacting zinc finger 1"/>
    <property type="match status" value="1"/>
</dbReference>
<dbReference type="PANTHER" id="PTHR47772">
    <property type="entry name" value="ZINC FINGER PROTEIN 200"/>
    <property type="match status" value="1"/>
</dbReference>
<evidence type="ECO:0000256" key="12">
    <source>
        <dbReference type="PROSITE-ProRule" id="PRU00042"/>
    </source>
</evidence>
<dbReference type="PROSITE" id="PS50157">
    <property type="entry name" value="ZINC_FINGER_C2H2_2"/>
    <property type="match status" value="18"/>
</dbReference>
<feature type="domain" description="C2H2-type" evidence="14">
    <location>
        <begin position="91"/>
        <end position="118"/>
    </location>
</feature>
<dbReference type="Proteomes" id="UP000770717">
    <property type="component" value="Unassembled WGS sequence"/>
</dbReference>
<feature type="region of interest" description="Disordered" evidence="13">
    <location>
        <begin position="885"/>
        <end position="912"/>
    </location>
</feature>
<dbReference type="Pfam" id="PF00096">
    <property type="entry name" value="zf-C2H2"/>
    <property type="match status" value="15"/>
</dbReference>
<dbReference type="SMART" id="SM00355">
    <property type="entry name" value="ZnF_C2H2"/>
    <property type="match status" value="18"/>
</dbReference>
<dbReference type="FunFam" id="3.30.160.60:FF:000744">
    <property type="entry name" value="zinc finger E-box-binding homeobox 1"/>
    <property type="match status" value="1"/>
</dbReference>
<dbReference type="FunFam" id="3.30.160.60:FF:000478">
    <property type="entry name" value="Zinc finger protein 133"/>
    <property type="match status" value="1"/>
</dbReference>
<evidence type="ECO:0000256" key="7">
    <source>
        <dbReference type="ARBA" id="ARBA00022833"/>
    </source>
</evidence>
<feature type="domain" description="C2H2-type" evidence="14">
    <location>
        <begin position="919"/>
        <end position="941"/>
    </location>
</feature>
<feature type="domain" description="C2H2-type" evidence="14">
    <location>
        <begin position="851"/>
        <end position="878"/>
    </location>
</feature>
<comment type="caution">
    <text evidence="15">The sequence shown here is derived from an EMBL/GenBank/DDBJ whole genome shotgun (WGS) entry which is preliminary data.</text>
</comment>
<dbReference type="FunFam" id="3.30.160.60:FF:000508">
    <property type="entry name" value="Myeloid zinc finger 1"/>
    <property type="match status" value="2"/>
</dbReference>
<dbReference type="FunFam" id="3.30.160.60:FF:003176">
    <property type="match status" value="3"/>
</dbReference>
<evidence type="ECO:0000256" key="1">
    <source>
        <dbReference type="ARBA" id="ARBA00003767"/>
    </source>
</evidence>
<keyword evidence="7" id="KW-0862">Zinc</keyword>
<evidence type="ECO:0000256" key="5">
    <source>
        <dbReference type="ARBA" id="ARBA00022737"/>
    </source>
</evidence>
<dbReference type="OrthoDB" id="6077919at2759"/>
<keyword evidence="16" id="KW-1185">Reference proteome</keyword>
<feature type="domain" description="C2H2-type" evidence="14">
    <location>
        <begin position="119"/>
        <end position="146"/>
    </location>
</feature>
<sequence length="1010" mass="115233">MICRPHGWSNVGQQSKTMEANRRKDSSSTEQPSQRFWGLFQCSFCNFVFQDLSELLQHQESHNQEKFQGIGNEQAHPEQQPTAAVLEWRRYRCIVCDKTFCKQSSLVTHLRIHTGEKPFSCHVCRRKFNQRTSLTVHLRTHTGEAPFPCNKCNRSFRQQSNLTHHMKSHQRAEELEGVDWSEENTAPGVPFMYLISEGDESSSEVWGSKVPFVKGDKGEDPGSCKRPYVCGHCFKRFTHQSNLMVHQRIHTGDRSYRCQECGKHFTRRTSLMVHLRGHTGEMPYSCLQCGKSFRQQSNLLYHMKSHALPAESKANVSTENEQTTKMSGQLIGPSGQYVERDSSQMINVGGGRIEESQVRAYQCTQCSKWFPSSHSLLLHQKLHVEQSNAIMHCREIQVSYPINRGLPHTYPENMLSPRQEHDSYTQHHFKLPARSESNNISGMLNSLESNLLSQPGHSITYQRVGNQSGEGRPPKGPFHVLGRGRPRKITWIGQGQGSAGTSMGGKAIHKCWKCPRHFNNKSNLIVHLRIHTGEKPFQCWLCEKRFRQQSNLIQHLKNHEDVLGDELLTRPQKHVIKQQQNGKSIQSIGMTPSPNTAQVRSGFLPFDGNQMHQNGQLFQGPQTIHLGDIASSSECVADNLESSSAESTYKCSSCFKTFTHKSNLLVHERIHSGDKTYRCLECGKQFSQRTSLMVHLRTHTGEMPYSCLQCRRRFRQQSNLLYHIKTNTVQGQLNCTAENLPTSPLLPRLDPGIEPSMSSDMEASPGQAHPWVHLETVSKNETATASPPDGAKGEFHCPACDKIFTHQSNLLVHQRIHSGERTYHCHECNRQFSQRTSLMIHLRTHTGEMPYACQCCGKRFRQQSNLLYHLKSHIGQGITIDASQSAEYAAPRARGRPRKSESNDETKEKRIIPRGKRTYKCTECPRRYNLMSNLVAHQKSHDLQPLYSCLECGDSFLHQGYLAVHKKQHAKVNPSHHGVQFCWRPNQELMDTRSTGTEEERNAVYTPHEK</sequence>
<comment type="function">
    <text evidence="1">May be involved in transcriptional regulation.</text>
</comment>
<dbReference type="FunFam" id="3.30.160.60:FF:000202">
    <property type="entry name" value="Zinc finger protein 574"/>
    <property type="match status" value="1"/>
</dbReference>
<feature type="domain" description="C2H2-type" evidence="14">
    <location>
        <begin position="228"/>
        <end position="255"/>
    </location>
</feature>
<feature type="domain" description="C2H2-type" evidence="14">
    <location>
        <begin position="677"/>
        <end position="704"/>
    </location>
</feature>
<evidence type="ECO:0000256" key="11">
    <source>
        <dbReference type="ARBA" id="ARBA00023242"/>
    </source>
</evidence>
<evidence type="ECO:0000256" key="9">
    <source>
        <dbReference type="ARBA" id="ARBA00023125"/>
    </source>
</evidence>
<gene>
    <name evidence="15" type="ORF">GDO78_016663</name>
</gene>
<dbReference type="GO" id="GO:0008270">
    <property type="term" value="F:zinc ion binding"/>
    <property type="evidence" value="ECO:0007669"/>
    <property type="project" value="UniProtKB-KW"/>
</dbReference>
<dbReference type="EMBL" id="WNTK01000219">
    <property type="protein sequence ID" value="KAG9470812.1"/>
    <property type="molecule type" value="Genomic_DNA"/>
</dbReference>
<keyword evidence="8" id="KW-0805">Transcription regulation</keyword>
<proteinExistence type="inferred from homology"/>
<evidence type="ECO:0000256" key="10">
    <source>
        <dbReference type="ARBA" id="ARBA00023163"/>
    </source>
</evidence>
<comment type="subcellular location">
    <subcellularLocation>
        <location evidence="2">Nucleus</location>
    </subcellularLocation>
</comment>
<keyword evidence="6 12" id="KW-0863">Zinc-finger</keyword>
<dbReference type="GO" id="GO:0042802">
    <property type="term" value="F:identical protein binding"/>
    <property type="evidence" value="ECO:0007669"/>
    <property type="project" value="UniProtKB-ARBA"/>
</dbReference>
<feature type="domain" description="C2H2-type" evidence="14">
    <location>
        <begin position="649"/>
        <end position="676"/>
    </location>
</feature>
<protein>
    <recommendedName>
        <fullName evidence="14">C2H2-type domain-containing protein</fullName>
    </recommendedName>
</protein>
<reference evidence="15" key="1">
    <citation type="thesis" date="2020" institute="ProQuest LLC" country="789 East Eisenhower Parkway, Ann Arbor, MI, USA">
        <title>Comparative Genomics and Chromosome Evolution.</title>
        <authorList>
            <person name="Mudd A.B."/>
        </authorList>
    </citation>
    <scope>NUCLEOTIDE SEQUENCE</scope>
    <source>
        <strain evidence="15">HN-11 Male</strain>
        <tissue evidence="15">Kidney and liver</tissue>
    </source>
</reference>
<comment type="similarity">
    <text evidence="3">Belongs to the krueppel C2H2-type zinc-finger protein family.</text>
</comment>
<feature type="region of interest" description="Disordered" evidence="13">
    <location>
        <begin position="1"/>
        <end position="30"/>
    </location>
</feature>
<dbReference type="GO" id="GO:0003677">
    <property type="term" value="F:DNA binding"/>
    <property type="evidence" value="ECO:0007669"/>
    <property type="project" value="UniProtKB-KW"/>
</dbReference>
<evidence type="ECO:0000313" key="15">
    <source>
        <dbReference type="EMBL" id="KAG9470812.1"/>
    </source>
</evidence>
<keyword evidence="4" id="KW-0479">Metal-binding</keyword>
<evidence type="ECO:0000256" key="4">
    <source>
        <dbReference type="ARBA" id="ARBA00022723"/>
    </source>
</evidence>
<dbReference type="Gene3D" id="3.30.160.60">
    <property type="entry name" value="Classic Zinc Finger"/>
    <property type="match status" value="15"/>
</dbReference>
<keyword evidence="11" id="KW-0539">Nucleus</keyword>
<feature type="domain" description="C2H2-type" evidence="14">
    <location>
        <begin position="284"/>
        <end position="311"/>
    </location>
</feature>
<feature type="compositionally biased region" description="Basic and acidic residues" evidence="13">
    <location>
        <begin position="898"/>
        <end position="911"/>
    </location>
</feature>
<evidence type="ECO:0000256" key="3">
    <source>
        <dbReference type="ARBA" id="ARBA00006991"/>
    </source>
</evidence>
<dbReference type="FunFam" id="3.30.160.60:FF:001480">
    <property type="entry name" value="Si:cabz01071911.3"/>
    <property type="match status" value="1"/>
</dbReference>
<feature type="domain" description="C2H2-type" evidence="14">
    <location>
        <begin position="823"/>
        <end position="850"/>
    </location>
</feature>
<dbReference type="PROSITE" id="PS00028">
    <property type="entry name" value="ZINC_FINGER_C2H2_1"/>
    <property type="match status" value="17"/>
</dbReference>
<feature type="domain" description="C2H2-type" evidence="14">
    <location>
        <begin position="705"/>
        <end position="732"/>
    </location>
</feature>
<dbReference type="InterPro" id="IPR050636">
    <property type="entry name" value="C2H2-ZF_domain-containing"/>
</dbReference>
<dbReference type="GO" id="GO:0032502">
    <property type="term" value="P:developmental process"/>
    <property type="evidence" value="ECO:0007669"/>
    <property type="project" value="UniProtKB-ARBA"/>
</dbReference>
<evidence type="ECO:0000259" key="14">
    <source>
        <dbReference type="PROSITE" id="PS50157"/>
    </source>
</evidence>
<evidence type="ECO:0000313" key="16">
    <source>
        <dbReference type="Proteomes" id="UP000770717"/>
    </source>
</evidence>
<organism evidence="15 16">
    <name type="scientific">Eleutherodactylus coqui</name>
    <name type="common">Puerto Rican coqui</name>
    <dbReference type="NCBI Taxonomy" id="57060"/>
    <lineage>
        <taxon>Eukaryota</taxon>
        <taxon>Metazoa</taxon>
        <taxon>Chordata</taxon>
        <taxon>Craniata</taxon>
        <taxon>Vertebrata</taxon>
        <taxon>Euteleostomi</taxon>
        <taxon>Amphibia</taxon>
        <taxon>Batrachia</taxon>
        <taxon>Anura</taxon>
        <taxon>Neobatrachia</taxon>
        <taxon>Hyloidea</taxon>
        <taxon>Eleutherodactylidae</taxon>
        <taxon>Eleutherodactylinae</taxon>
        <taxon>Eleutherodactylus</taxon>
        <taxon>Eleutherodactylus</taxon>
    </lineage>
</organism>
<feature type="domain" description="C2H2-type" evidence="14">
    <location>
        <begin position="947"/>
        <end position="974"/>
    </location>
</feature>
<keyword evidence="9" id="KW-0238">DNA-binding</keyword>
<feature type="domain" description="C2H2-type" evidence="14">
    <location>
        <begin position="509"/>
        <end position="536"/>
    </location>
</feature>
<accession>A0A8J6JVU2</accession>
<dbReference type="SUPFAM" id="SSF57667">
    <property type="entry name" value="beta-beta-alpha zinc fingers"/>
    <property type="match status" value="11"/>
</dbReference>
<evidence type="ECO:0000256" key="2">
    <source>
        <dbReference type="ARBA" id="ARBA00004123"/>
    </source>
</evidence>
<keyword evidence="5" id="KW-0677">Repeat</keyword>
<evidence type="ECO:0000256" key="6">
    <source>
        <dbReference type="ARBA" id="ARBA00022771"/>
    </source>
</evidence>
<dbReference type="FunFam" id="3.30.160.60:FF:000094">
    <property type="entry name" value="Zinc finger protein 605"/>
    <property type="match status" value="1"/>
</dbReference>
<dbReference type="GO" id="GO:0005634">
    <property type="term" value="C:nucleus"/>
    <property type="evidence" value="ECO:0007669"/>
    <property type="project" value="UniProtKB-SubCell"/>
</dbReference>
<dbReference type="InterPro" id="IPR036236">
    <property type="entry name" value="Znf_C2H2_sf"/>
</dbReference>
<dbReference type="FunFam" id="3.30.160.60:FF:000003">
    <property type="entry name" value="Zinc finger protein 3 homolog"/>
    <property type="match status" value="1"/>
</dbReference>
<feature type="domain" description="C2H2-type" evidence="14">
    <location>
        <begin position="147"/>
        <end position="174"/>
    </location>
</feature>
<feature type="domain" description="C2H2-type" evidence="14">
    <location>
        <begin position="256"/>
        <end position="283"/>
    </location>
</feature>
<dbReference type="FunFam" id="3.30.160.60:FF:000446">
    <property type="entry name" value="Zinc finger protein"/>
    <property type="match status" value="1"/>
</dbReference>
<evidence type="ECO:0000256" key="8">
    <source>
        <dbReference type="ARBA" id="ARBA00023015"/>
    </source>
</evidence>
<feature type="region of interest" description="Disordered" evidence="13">
    <location>
        <begin position="464"/>
        <end position="483"/>
    </location>
</feature>
<name>A0A8J6JVU2_ELECQ</name>
<feature type="domain" description="C2H2-type" evidence="14">
    <location>
        <begin position="40"/>
        <end position="67"/>
    </location>
</feature>
<feature type="domain" description="C2H2-type" evidence="14">
    <location>
        <begin position="361"/>
        <end position="388"/>
    </location>
</feature>
<dbReference type="PANTHER" id="PTHR47772:SF7">
    <property type="entry name" value="ZINC FINGER PROTEIN 160"/>
    <property type="match status" value="1"/>
</dbReference>
<dbReference type="GO" id="GO:0010468">
    <property type="term" value="P:regulation of gene expression"/>
    <property type="evidence" value="ECO:0007669"/>
    <property type="project" value="UniProtKB-ARBA"/>
</dbReference>
<evidence type="ECO:0000256" key="13">
    <source>
        <dbReference type="SAM" id="MobiDB-lite"/>
    </source>
</evidence>
<dbReference type="FunFam" id="3.30.160.60:FF:001049">
    <property type="entry name" value="zinc finger protein 319"/>
    <property type="match status" value="1"/>
</dbReference>
<dbReference type="AlphaFoldDB" id="A0A8J6JVU2"/>